<proteinExistence type="predicted"/>
<protein>
    <submittedName>
        <fullName evidence="1">Uncharacterized protein</fullName>
    </submittedName>
</protein>
<dbReference type="EMBL" id="FNDW01000007">
    <property type="protein sequence ID" value="SDI42975.1"/>
    <property type="molecule type" value="Genomic_DNA"/>
</dbReference>
<evidence type="ECO:0000313" key="2">
    <source>
        <dbReference type="Proteomes" id="UP000198869"/>
    </source>
</evidence>
<dbReference type="Proteomes" id="UP000198869">
    <property type="component" value="Unassembled WGS sequence"/>
</dbReference>
<gene>
    <name evidence="1" type="ORF">SAMN05421846_107151</name>
</gene>
<accession>A0A1G8KHV9</accession>
<name>A0A1G8KHV9_9FLAO</name>
<dbReference type="AlphaFoldDB" id="A0A1G8KHV9"/>
<keyword evidence="2" id="KW-1185">Reference proteome</keyword>
<organism evidence="1 2">
    <name type="scientific">Chryseobacterium taeanense</name>
    <dbReference type="NCBI Taxonomy" id="311334"/>
    <lineage>
        <taxon>Bacteria</taxon>
        <taxon>Pseudomonadati</taxon>
        <taxon>Bacteroidota</taxon>
        <taxon>Flavobacteriia</taxon>
        <taxon>Flavobacteriales</taxon>
        <taxon>Weeksellaceae</taxon>
        <taxon>Chryseobacterium group</taxon>
        <taxon>Chryseobacterium</taxon>
    </lineage>
</organism>
<reference evidence="2" key="1">
    <citation type="submission" date="2016-10" db="EMBL/GenBank/DDBJ databases">
        <authorList>
            <person name="Varghese N."/>
            <person name="Submissions S."/>
        </authorList>
    </citation>
    <scope>NUCLEOTIDE SEQUENCE [LARGE SCALE GENOMIC DNA]</scope>
    <source>
        <strain evidence="2">DSM 17071</strain>
    </source>
</reference>
<sequence length="98" mass="11329">MIQEILNYKKVMGEIEGLLNHSPYKKSHIISKIGLAPATFYRKLSAQSFTPDEMLALAKILSPREALLLEIEQSEKDIENGNYREHSVVREELRKKFL</sequence>
<dbReference type="OrthoDB" id="1360584at2"/>
<dbReference type="RefSeq" id="WP_089858777.1">
    <property type="nucleotide sequence ID" value="NZ_FNDW01000007.1"/>
</dbReference>
<evidence type="ECO:0000313" key="1">
    <source>
        <dbReference type="EMBL" id="SDI42975.1"/>
    </source>
</evidence>